<dbReference type="GO" id="GO:0009228">
    <property type="term" value="P:thiamine biosynthetic process"/>
    <property type="evidence" value="ECO:0007669"/>
    <property type="project" value="UniProtKB-KW"/>
</dbReference>
<evidence type="ECO:0000313" key="15">
    <source>
        <dbReference type="Proteomes" id="UP000284543"/>
    </source>
</evidence>
<dbReference type="InterPro" id="IPR033248">
    <property type="entry name" value="Transketolase_C"/>
</dbReference>
<dbReference type="GO" id="GO:0016114">
    <property type="term" value="P:terpenoid biosynthetic process"/>
    <property type="evidence" value="ECO:0007669"/>
    <property type="project" value="InterPro"/>
</dbReference>
<evidence type="ECO:0000256" key="10">
    <source>
        <dbReference type="ARBA" id="ARBA00022977"/>
    </source>
</evidence>
<dbReference type="Proteomes" id="UP000284543">
    <property type="component" value="Unassembled WGS sequence"/>
</dbReference>
<keyword evidence="9" id="KW-0460">Magnesium</keyword>
<dbReference type="GO" id="GO:0046872">
    <property type="term" value="F:metal ion binding"/>
    <property type="evidence" value="ECO:0007669"/>
    <property type="project" value="UniProtKB-KW"/>
</dbReference>
<evidence type="ECO:0000256" key="8">
    <source>
        <dbReference type="ARBA" id="ARBA00022723"/>
    </source>
</evidence>
<keyword evidence="8" id="KW-0479">Metal-binding</keyword>
<dbReference type="GO" id="GO:0008661">
    <property type="term" value="F:1-deoxy-D-xylulose-5-phosphate synthase activity"/>
    <property type="evidence" value="ECO:0007669"/>
    <property type="project" value="UniProtKB-EC"/>
</dbReference>
<evidence type="ECO:0000256" key="3">
    <source>
        <dbReference type="ARBA" id="ARBA00004980"/>
    </source>
</evidence>
<dbReference type="PROSITE" id="PS00801">
    <property type="entry name" value="TRANSKETOLASE_1"/>
    <property type="match status" value="1"/>
</dbReference>
<dbReference type="InterPro" id="IPR049557">
    <property type="entry name" value="Transketolase_CS"/>
</dbReference>
<dbReference type="SUPFAM" id="SSF52518">
    <property type="entry name" value="Thiamin diphosphate-binding fold (THDP-binding)"/>
    <property type="match status" value="2"/>
</dbReference>
<dbReference type="RefSeq" id="WP_118019774.1">
    <property type="nucleotide sequence ID" value="NZ_JAQEBA010000027.1"/>
</dbReference>
<feature type="domain" description="Transketolase-like pyrimidine-binding" evidence="13">
    <location>
        <begin position="278"/>
        <end position="444"/>
    </location>
</feature>
<dbReference type="GO" id="GO:0019288">
    <property type="term" value="P:isopentenyl diphosphate biosynthetic process, methylerythritol 4-phosphate pathway"/>
    <property type="evidence" value="ECO:0007669"/>
    <property type="project" value="TreeGrafter"/>
</dbReference>
<dbReference type="Pfam" id="PF02779">
    <property type="entry name" value="Transket_pyr"/>
    <property type="match status" value="1"/>
</dbReference>
<comment type="cofactor">
    <cofactor evidence="1">
        <name>Mg(2+)</name>
        <dbReference type="ChEBI" id="CHEBI:18420"/>
    </cofactor>
</comment>
<comment type="caution">
    <text evidence="14">The sequence shown here is derived from an EMBL/GenBank/DDBJ whole genome shotgun (WGS) entry which is preliminary data.</text>
</comment>
<evidence type="ECO:0000256" key="9">
    <source>
        <dbReference type="ARBA" id="ARBA00022842"/>
    </source>
</evidence>
<dbReference type="PANTHER" id="PTHR43322">
    <property type="entry name" value="1-D-DEOXYXYLULOSE 5-PHOSPHATE SYNTHASE-RELATED"/>
    <property type="match status" value="1"/>
</dbReference>
<evidence type="ECO:0000256" key="2">
    <source>
        <dbReference type="ARBA" id="ARBA00001964"/>
    </source>
</evidence>
<proteinExistence type="inferred from homology"/>
<dbReference type="PANTHER" id="PTHR43322:SF1">
    <property type="entry name" value="1-DEOXY-D-XYLULOSE-5-PHOSPHATE SYNTHASE"/>
    <property type="match status" value="1"/>
</dbReference>
<evidence type="ECO:0000256" key="6">
    <source>
        <dbReference type="ARBA" id="ARBA00013150"/>
    </source>
</evidence>
<evidence type="ECO:0000256" key="12">
    <source>
        <dbReference type="ARBA" id="ARBA00023229"/>
    </source>
</evidence>
<dbReference type="SUPFAM" id="SSF52922">
    <property type="entry name" value="TK C-terminal domain-like"/>
    <property type="match status" value="1"/>
</dbReference>
<keyword evidence="10" id="KW-0784">Thiamine biosynthesis</keyword>
<evidence type="ECO:0000256" key="5">
    <source>
        <dbReference type="ARBA" id="ARBA00011738"/>
    </source>
</evidence>
<comment type="similarity">
    <text evidence="4">Belongs to the transketolase family. DXPS subfamily.</text>
</comment>
<comment type="subunit">
    <text evidence="5">Homodimer.</text>
</comment>
<reference evidence="14 15" key="1">
    <citation type="submission" date="2018-08" db="EMBL/GenBank/DDBJ databases">
        <title>A genome reference for cultivated species of the human gut microbiota.</title>
        <authorList>
            <person name="Zou Y."/>
            <person name="Xue W."/>
            <person name="Luo G."/>
        </authorList>
    </citation>
    <scope>NUCLEOTIDE SEQUENCE [LARGE SCALE GENOMIC DNA]</scope>
    <source>
        <strain evidence="14 15">AF14-18</strain>
    </source>
</reference>
<dbReference type="SMART" id="SM00861">
    <property type="entry name" value="Transket_pyr"/>
    <property type="match status" value="1"/>
</dbReference>
<dbReference type="FunFam" id="3.40.50.970:FF:000010">
    <property type="entry name" value="1-deoxy-D-xylulose-5-phosphate synthase"/>
    <property type="match status" value="1"/>
</dbReference>
<evidence type="ECO:0000256" key="11">
    <source>
        <dbReference type="ARBA" id="ARBA00023052"/>
    </source>
</evidence>
<accession>A0A412YT08</accession>
<dbReference type="GO" id="GO:0005829">
    <property type="term" value="C:cytosol"/>
    <property type="evidence" value="ECO:0007669"/>
    <property type="project" value="TreeGrafter"/>
</dbReference>
<evidence type="ECO:0000256" key="1">
    <source>
        <dbReference type="ARBA" id="ARBA00001946"/>
    </source>
</evidence>
<comment type="cofactor">
    <cofactor evidence="2">
        <name>thiamine diphosphate</name>
        <dbReference type="ChEBI" id="CHEBI:58937"/>
    </cofactor>
</comment>
<dbReference type="EMBL" id="QRZM01000029">
    <property type="protein sequence ID" value="RGV68397.1"/>
    <property type="molecule type" value="Genomic_DNA"/>
</dbReference>
<evidence type="ECO:0000313" key="14">
    <source>
        <dbReference type="EMBL" id="RGV68397.1"/>
    </source>
</evidence>
<dbReference type="Pfam" id="PF02780">
    <property type="entry name" value="Transketolase_C"/>
    <property type="match status" value="1"/>
</dbReference>
<protein>
    <recommendedName>
        <fullName evidence="6">1-deoxy-D-xylulose-5-phosphate synthase</fullName>
        <ecNumber evidence="6">2.2.1.7</ecNumber>
    </recommendedName>
</protein>
<dbReference type="CDD" id="cd07033">
    <property type="entry name" value="TPP_PYR_DXS_TK_like"/>
    <property type="match status" value="1"/>
</dbReference>
<dbReference type="Gene3D" id="3.40.50.920">
    <property type="match status" value="1"/>
</dbReference>
<dbReference type="Gene3D" id="3.40.50.970">
    <property type="match status" value="2"/>
</dbReference>
<comment type="pathway">
    <text evidence="3">Metabolic intermediate biosynthesis; 1-deoxy-D-xylulose 5-phosphate biosynthesis; 1-deoxy-D-xylulose 5-phosphate from D-glyceraldehyde 3-phosphate and pyruvate: step 1/1.</text>
</comment>
<dbReference type="EC" id="2.2.1.7" evidence="6"/>
<dbReference type="InterPro" id="IPR029061">
    <property type="entry name" value="THDP-binding"/>
</dbReference>
<evidence type="ECO:0000259" key="13">
    <source>
        <dbReference type="SMART" id="SM00861"/>
    </source>
</evidence>
<dbReference type="CDD" id="cd02007">
    <property type="entry name" value="TPP_DXS"/>
    <property type="match status" value="1"/>
</dbReference>
<dbReference type="NCBIfam" id="NF003933">
    <property type="entry name" value="PRK05444.2-2"/>
    <property type="match status" value="1"/>
</dbReference>
<dbReference type="Pfam" id="PF13292">
    <property type="entry name" value="DXP_synthase_N"/>
    <property type="match status" value="2"/>
</dbReference>
<dbReference type="UniPathway" id="UPA00064">
    <property type="reaction ID" value="UER00091"/>
</dbReference>
<sequence length="594" mass="66312">MIIEKINGHNDLKKLSVAELNILSSEIRFALIKKMSKLGGHMASNLGIVEITIALHTVFDSPVDKIIFDVSHQSYVHKILTGRKDAFLYENKYDDVSGYSNPAESEHDFFNIGHTSTSISLACGIAKARDLKGENENIIAVIGDASLDGGEAFEALNYAKELQSGLIVVVNDNNMSIPENYGGLHDSLNQLRECDGVIENNYFKSLGFEYKFIKNGHDIKKLIDTFQNIKGIDHPVVIHCCTKKGKGYSFAEQDSEKWHWARPFNIETGQYIGGVPKENYGTIIGKHLLEKMKDDKDVVVVAASTPLCIGFNPERRHEAGKQFVDVGIAEQNAISMTAAIAKRGGKPVFATNSTFYQRAYDQIEQEMCISKCPATMLLTHASVWGHTNDTHAGLYDIALLANIPNLVYLAPTNCEEYISMLDWSIEQDKIPVAIRIPWTKVYHIDKEFRNNYFDTKYEIVRSGSKVAIIALGSFYQLGEEVVNLLDNEGIKATLINPMFISGIDNETLDSLKNTHELVVTLEDGILNGGFGAKIAQYYGLSYMKVMNKGFSMNIPSRFVPEKLMIENRLLPSQVVEDILANVRSEKHEVHGCRI</sequence>
<dbReference type="InterPro" id="IPR009014">
    <property type="entry name" value="Transketo_C/PFOR_II"/>
</dbReference>
<keyword evidence="12" id="KW-0414">Isoprene biosynthesis</keyword>
<evidence type="ECO:0000256" key="7">
    <source>
        <dbReference type="ARBA" id="ARBA00022679"/>
    </source>
</evidence>
<keyword evidence="7 14" id="KW-0808">Transferase</keyword>
<dbReference type="InterPro" id="IPR005477">
    <property type="entry name" value="Dxylulose-5-P_synthase"/>
</dbReference>
<name>A0A412YT08_9FIRM</name>
<dbReference type="InterPro" id="IPR005475">
    <property type="entry name" value="Transketolase-like_Pyr-bd"/>
</dbReference>
<dbReference type="NCBIfam" id="NF008968">
    <property type="entry name" value="PRK12315.1"/>
    <property type="match status" value="1"/>
</dbReference>
<gene>
    <name evidence="14" type="ORF">DWW02_29145</name>
</gene>
<keyword evidence="11" id="KW-0786">Thiamine pyrophosphate</keyword>
<evidence type="ECO:0000256" key="4">
    <source>
        <dbReference type="ARBA" id="ARBA00011081"/>
    </source>
</evidence>
<organism evidence="14 15">
    <name type="scientific">Enterocloster bolteae</name>
    <dbReference type="NCBI Taxonomy" id="208479"/>
    <lineage>
        <taxon>Bacteria</taxon>
        <taxon>Bacillati</taxon>
        <taxon>Bacillota</taxon>
        <taxon>Clostridia</taxon>
        <taxon>Lachnospirales</taxon>
        <taxon>Lachnospiraceae</taxon>
        <taxon>Enterocloster</taxon>
    </lineage>
</organism>
<dbReference type="AlphaFoldDB" id="A0A412YT08"/>